<dbReference type="EMBL" id="LXQE01000148">
    <property type="protein sequence ID" value="RCJ36662.1"/>
    <property type="molecule type" value="Genomic_DNA"/>
</dbReference>
<organism evidence="2 3">
    <name type="scientific">Nostoc punctiforme NIES-2108</name>
    <dbReference type="NCBI Taxonomy" id="1356359"/>
    <lineage>
        <taxon>Bacteria</taxon>
        <taxon>Bacillati</taxon>
        <taxon>Cyanobacteriota</taxon>
        <taxon>Cyanophyceae</taxon>
        <taxon>Nostocales</taxon>
        <taxon>Nostocaceae</taxon>
        <taxon>Nostoc</taxon>
    </lineage>
</organism>
<evidence type="ECO:0008006" key="4">
    <source>
        <dbReference type="Google" id="ProtNLM"/>
    </source>
</evidence>
<evidence type="ECO:0000313" key="2">
    <source>
        <dbReference type="EMBL" id="RCJ36662.1"/>
    </source>
</evidence>
<dbReference type="AlphaFoldDB" id="A0A367RMX2"/>
<dbReference type="Proteomes" id="UP000252085">
    <property type="component" value="Unassembled WGS sequence"/>
</dbReference>
<name>A0A367RMX2_NOSPU</name>
<comment type="caution">
    <text evidence="2">The sequence shown here is derived from an EMBL/GenBank/DDBJ whole genome shotgun (WGS) entry which is preliminary data.</text>
</comment>
<protein>
    <recommendedName>
        <fullName evidence="4">DUF4277 domain-containing protein</fullName>
    </recommendedName>
</protein>
<evidence type="ECO:0000256" key="1">
    <source>
        <dbReference type="SAM" id="MobiDB-lite"/>
    </source>
</evidence>
<sequence>MRGWGALMSEVEVKINSERIDDIPLIVEWLKRIEIAKHIDQKMKKPHGNHQGMSYGQLSVLLLGLQVIARQEIEIKLGRQIIRAYELPTKIARTDTTNFSVNHGVQSDIEETLLRHGYSKDKRPDLRQYPPDSAITILCRLAHSNQAITADLACADSGFLPSLQAATNKFPQYLRAMPQKAQTSKTAKKSVLLDSHDG</sequence>
<evidence type="ECO:0000313" key="3">
    <source>
        <dbReference type="Proteomes" id="UP000252085"/>
    </source>
</evidence>
<accession>A0A367RMX2</accession>
<feature type="region of interest" description="Disordered" evidence="1">
    <location>
        <begin position="177"/>
        <end position="198"/>
    </location>
</feature>
<proteinExistence type="predicted"/>
<gene>
    <name evidence="2" type="ORF">A6769_16230</name>
</gene>
<reference evidence="2 3" key="1">
    <citation type="submission" date="2016-04" db="EMBL/GenBank/DDBJ databases">
        <authorList>
            <person name="Evans L.H."/>
            <person name="Alamgir A."/>
            <person name="Owens N."/>
            <person name="Weber N.D."/>
            <person name="Virtaneva K."/>
            <person name="Barbian K."/>
            <person name="Babar A."/>
            <person name="Rosenke K."/>
        </authorList>
    </citation>
    <scope>NUCLEOTIDE SEQUENCE [LARGE SCALE GENOMIC DNA]</scope>
    <source>
        <strain evidence="2">NIES-2108</strain>
    </source>
</reference>